<evidence type="ECO:0000256" key="12">
    <source>
        <dbReference type="NCBIfam" id="TIGR00334"/>
    </source>
</evidence>
<keyword evidence="6 11" id="KW-0699">rRNA-binding</keyword>
<dbReference type="SMART" id="SM00493">
    <property type="entry name" value="TOPRIM"/>
    <property type="match status" value="1"/>
</dbReference>
<evidence type="ECO:0000256" key="2">
    <source>
        <dbReference type="ARBA" id="ARBA00022517"/>
    </source>
</evidence>
<keyword evidence="1 11" id="KW-0963">Cytoplasm</keyword>
<keyword evidence="2 11" id="KW-0690">Ribosome biogenesis</keyword>
<evidence type="ECO:0000256" key="9">
    <source>
        <dbReference type="ARBA" id="ARBA00022842"/>
    </source>
</evidence>
<evidence type="ECO:0000259" key="13">
    <source>
        <dbReference type="PROSITE" id="PS50880"/>
    </source>
</evidence>
<dbReference type="GO" id="GO:0005737">
    <property type="term" value="C:cytoplasm"/>
    <property type="evidence" value="ECO:0007669"/>
    <property type="project" value="UniProtKB-SubCell"/>
</dbReference>
<dbReference type="PANTHER" id="PTHR39156:SF1">
    <property type="entry name" value="RIBONUCLEASE M5"/>
    <property type="match status" value="1"/>
</dbReference>
<keyword evidence="4 11" id="KW-0540">Nuclease</keyword>
<proteinExistence type="inferred from homology"/>
<comment type="similarity">
    <text evidence="11">Belongs to the ribonuclease M5 family.</text>
</comment>
<dbReference type="InterPro" id="IPR025156">
    <property type="entry name" value="RNase_M5_C"/>
</dbReference>
<dbReference type="CDD" id="cd01027">
    <property type="entry name" value="TOPRIM_RNase_M5_like"/>
    <property type="match status" value="1"/>
</dbReference>
<dbReference type="Pfam" id="PF01751">
    <property type="entry name" value="Toprim"/>
    <property type="match status" value="1"/>
</dbReference>
<name>A0A1H7C6E5_9BACL</name>
<dbReference type="GO" id="GO:0043822">
    <property type="term" value="F:ribonuclease M5 activity"/>
    <property type="evidence" value="ECO:0007669"/>
    <property type="project" value="UniProtKB-UniRule"/>
</dbReference>
<dbReference type="Pfam" id="PF13331">
    <property type="entry name" value="DUF4093"/>
    <property type="match status" value="1"/>
</dbReference>
<comment type="subcellular location">
    <subcellularLocation>
        <location evidence="11">Cytoplasm</location>
    </subcellularLocation>
</comment>
<dbReference type="FunFam" id="3.40.1360.10:FF:000006">
    <property type="entry name" value="Ribonuclease M5"/>
    <property type="match status" value="1"/>
</dbReference>
<evidence type="ECO:0000256" key="6">
    <source>
        <dbReference type="ARBA" id="ARBA00022730"/>
    </source>
</evidence>
<dbReference type="GO" id="GO:0046872">
    <property type="term" value="F:metal ion binding"/>
    <property type="evidence" value="ECO:0007669"/>
    <property type="project" value="UniProtKB-KW"/>
</dbReference>
<organism evidence="14 15">
    <name type="scientific">Bhargavaea ginsengi</name>
    <dbReference type="NCBI Taxonomy" id="426757"/>
    <lineage>
        <taxon>Bacteria</taxon>
        <taxon>Bacillati</taxon>
        <taxon>Bacillota</taxon>
        <taxon>Bacilli</taxon>
        <taxon>Bacillales</taxon>
        <taxon>Caryophanaceae</taxon>
        <taxon>Bhargavaea</taxon>
    </lineage>
</organism>
<dbReference type="EMBL" id="FNZF01000009">
    <property type="protein sequence ID" value="SEJ85261.1"/>
    <property type="molecule type" value="Genomic_DNA"/>
</dbReference>
<protein>
    <recommendedName>
        <fullName evidence="11 12">Ribonuclease M5</fullName>
        <ecNumber evidence="11 12">3.1.26.8</ecNumber>
    </recommendedName>
    <alternativeName>
        <fullName evidence="11">RNase M5</fullName>
    </alternativeName>
    <alternativeName>
        <fullName evidence="11">Ribosomal RNA terminal maturase M5</fullName>
    </alternativeName>
</protein>
<feature type="domain" description="Toprim" evidence="13">
    <location>
        <begin position="35"/>
        <end position="118"/>
    </location>
</feature>
<dbReference type="PROSITE" id="PS50880">
    <property type="entry name" value="TOPRIM"/>
    <property type="match status" value="1"/>
</dbReference>
<dbReference type="InterPro" id="IPR034141">
    <property type="entry name" value="TOPRIM_RNase_M5-like"/>
</dbReference>
<evidence type="ECO:0000313" key="15">
    <source>
        <dbReference type="Proteomes" id="UP000199200"/>
    </source>
</evidence>
<accession>A0A1H7C6E5</accession>
<dbReference type="AlphaFoldDB" id="A0A1H7C6E5"/>
<evidence type="ECO:0000256" key="4">
    <source>
        <dbReference type="ARBA" id="ARBA00022722"/>
    </source>
</evidence>
<evidence type="ECO:0000256" key="5">
    <source>
        <dbReference type="ARBA" id="ARBA00022723"/>
    </source>
</evidence>
<reference evidence="15" key="1">
    <citation type="submission" date="2016-10" db="EMBL/GenBank/DDBJ databases">
        <authorList>
            <person name="Varghese N."/>
            <person name="Submissions S."/>
        </authorList>
    </citation>
    <scope>NUCLEOTIDE SEQUENCE [LARGE SCALE GENOMIC DNA]</scope>
    <source>
        <strain evidence="15">CGMCC 1.6763</strain>
    </source>
</reference>
<evidence type="ECO:0000256" key="1">
    <source>
        <dbReference type="ARBA" id="ARBA00022490"/>
    </source>
</evidence>
<sequence length="220" mass="24385">MSSCFRQYRLSVQSGRMPVKLEEMNERMGSSVTIEEIIVVEGKSDTIAVRRATGADTIETNGSAVSKETLMKIRHAQEKRGVIVFTDPDYPGRRIRAIIEEHVPGVKHAFLPKAQSISENGRKVGIEHAADDDIRAALAAVRTPVQDKVGEPPVTDAELVSLRLVGHPDARRRRERIGLMLQIGQTNGKQLAKRLAMFRISREEFLAAVQAIDEEGDIHA</sequence>
<keyword evidence="8 11" id="KW-0378">Hydrolase</keyword>
<dbReference type="InterPro" id="IPR006171">
    <property type="entry name" value="TOPRIM_dom"/>
</dbReference>
<keyword evidence="15" id="KW-1185">Reference proteome</keyword>
<comment type="catalytic activity">
    <reaction evidence="11">
        <text>Endonucleolytic cleavage of RNA, removing 21 and 42 nucleotides, respectively, from the 5'- and 3'-termini of a 5S-rRNA precursor.</text>
        <dbReference type="EC" id="3.1.26.8"/>
    </reaction>
</comment>
<dbReference type="Gene3D" id="3.40.1360.10">
    <property type="match status" value="1"/>
</dbReference>
<keyword evidence="10 11" id="KW-0694">RNA-binding</keyword>
<gene>
    <name evidence="11" type="primary">rnmV</name>
    <name evidence="14" type="ORF">SAMN04488127_3045</name>
</gene>
<evidence type="ECO:0000313" key="14">
    <source>
        <dbReference type="EMBL" id="SEJ85261.1"/>
    </source>
</evidence>
<dbReference type="Proteomes" id="UP000199200">
    <property type="component" value="Unassembled WGS sequence"/>
</dbReference>
<evidence type="ECO:0000256" key="3">
    <source>
        <dbReference type="ARBA" id="ARBA00022552"/>
    </source>
</evidence>
<evidence type="ECO:0000256" key="8">
    <source>
        <dbReference type="ARBA" id="ARBA00022801"/>
    </source>
</evidence>
<dbReference type="HAMAP" id="MF_01469">
    <property type="entry name" value="RNase_M5"/>
    <property type="match status" value="1"/>
</dbReference>
<comment type="function">
    <text evidence="11">Required for correct processing of both the 5' and 3' ends of 5S rRNA precursor. Cleaves both sides of a double-stranded region yielding mature 5S rRNA in one step.</text>
</comment>
<dbReference type="PANTHER" id="PTHR39156">
    <property type="entry name" value="RIBONUCLEASE M5"/>
    <property type="match status" value="1"/>
</dbReference>
<dbReference type="SUPFAM" id="SSF110455">
    <property type="entry name" value="Toprim domain"/>
    <property type="match status" value="1"/>
</dbReference>
<dbReference type="STRING" id="426757.SAMN04488127_3045"/>
<keyword evidence="3 11" id="KW-0698">rRNA processing</keyword>
<keyword evidence="5" id="KW-0479">Metal-binding</keyword>
<evidence type="ECO:0000256" key="7">
    <source>
        <dbReference type="ARBA" id="ARBA00022759"/>
    </source>
</evidence>
<dbReference type="EC" id="3.1.26.8" evidence="11 12"/>
<dbReference type="GO" id="GO:0019843">
    <property type="term" value="F:rRNA binding"/>
    <property type="evidence" value="ECO:0007669"/>
    <property type="project" value="UniProtKB-KW"/>
</dbReference>
<keyword evidence="7 11" id="KW-0255">Endonuclease</keyword>
<evidence type="ECO:0000256" key="11">
    <source>
        <dbReference type="HAMAP-Rule" id="MF_01469"/>
    </source>
</evidence>
<keyword evidence="9" id="KW-0460">Magnesium</keyword>
<dbReference type="GO" id="GO:0006364">
    <property type="term" value="P:rRNA processing"/>
    <property type="evidence" value="ECO:0007669"/>
    <property type="project" value="UniProtKB-UniRule"/>
</dbReference>
<dbReference type="NCBIfam" id="TIGR00334">
    <property type="entry name" value="5S_RNA_mat_M5"/>
    <property type="match status" value="1"/>
</dbReference>
<dbReference type="InterPro" id="IPR004466">
    <property type="entry name" value="RNase_M5"/>
</dbReference>
<evidence type="ECO:0000256" key="10">
    <source>
        <dbReference type="ARBA" id="ARBA00022884"/>
    </source>
</evidence>